<dbReference type="AlphaFoldDB" id="A0A7J8KAW2"/>
<proteinExistence type="predicted"/>
<protein>
    <submittedName>
        <fullName evidence="2">Uncharacterized protein</fullName>
    </submittedName>
</protein>
<accession>A0A7J8KAW2</accession>
<evidence type="ECO:0000313" key="2">
    <source>
        <dbReference type="EMBL" id="KAF6505984.1"/>
    </source>
</evidence>
<evidence type="ECO:0000256" key="1">
    <source>
        <dbReference type="SAM" id="MobiDB-lite"/>
    </source>
</evidence>
<feature type="region of interest" description="Disordered" evidence="1">
    <location>
        <begin position="125"/>
        <end position="146"/>
    </location>
</feature>
<feature type="region of interest" description="Disordered" evidence="1">
    <location>
        <begin position="54"/>
        <end position="77"/>
    </location>
</feature>
<dbReference type="EMBL" id="JACASE010000001">
    <property type="protein sequence ID" value="KAF6505984.1"/>
    <property type="molecule type" value="Genomic_DNA"/>
</dbReference>
<comment type="caution">
    <text evidence="2">The sequence shown here is derived from an EMBL/GenBank/DDBJ whole genome shotgun (WGS) entry which is preliminary data.</text>
</comment>
<evidence type="ECO:0000313" key="3">
    <source>
        <dbReference type="Proteomes" id="UP000593571"/>
    </source>
</evidence>
<keyword evidence="3" id="KW-1185">Reference proteome</keyword>
<reference evidence="2 3" key="1">
    <citation type="journal article" date="2020" name="Nature">
        <title>Six reference-quality genomes reveal evolution of bat adaptations.</title>
        <authorList>
            <person name="Jebb D."/>
            <person name="Huang Z."/>
            <person name="Pippel M."/>
            <person name="Hughes G.M."/>
            <person name="Lavrichenko K."/>
            <person name="Devanna P."/>
            <person name="Winkler S."/>
            <person name="Jermiin L.S."/>
            <person name="Skirmuntt E.C."/>
            <person name="Katzourakis A."/>
            <person name="Burkitt-Gray L."/>
            <person name="Ray D.A."/>
            <person name="Sullivan K.A.M."/>
            <person name="Roscito J.G."/>
            <person name="Kirilenko B.M."/>
            <person name="Davalos L.M."/>
            <person name="Corthals A.P."/>
            <person name="Power M.L."/>
            <person name="Jones G."/>
            <person name="Ransome R.D."/>
            <person name="Dechmann D.K.N."/>
            <person name="Locatelli A.G."/>
            <person name="Puechmaille S.J."/>
            <person name="Fedrigo O."/>
            <person name="Jarvis E.D."/>
            <person name="Hiller M."/>
            <person name="Vernes S.C."/>
            <person name="Myers E.W."/>
            <person name="Teeling E.C."/>
        </authorList>
    </citation>
    <scope>NUCLEOTIDE SEQUENCE [LARGE SCALE GENOMIC DNA]</scope>
    <source>
        <strain evidence="2">MRouAeg1</strain>
        <tissue evidence="2">Muscle</tissue>
    </source>
</reference>
<organism evidence="2 3">
    <name type="scientific">Rousettus aegyptiacus</name>
    <name type="common">Egyptian fruit bat</name>
    <name type="synonym">Pteropus aegyptiacus</name>
    <dbReference type="NCBI Taxonomy" id="9407"/>
    <lineage>
        <taxon>Eukaryota</taxon>
        <taxon>Metazoa</taxon>
        <taxon>Chordata</taxon>
        <taxon>Craniata</taxon>
        <taxon>Vertebrata</taxon>
        <taxon>Euteleostomi</taxon>
        <taxon>Mammalia</taxon>
        <taxon>Eutheria</taxon>
        <taxon>Laurasiatheria</taxon>
        <taxon>Chiroptera</taxon>
        <taxon>Yinpterochiroptera</taxon>
        <taxon>Pteropodoidea</taxon>
        <taxon>Pteropodidae</taxon>
        <taxon>Rousettinae</taxon>
        <taxon>Rousettus</taxon>
    </lineage>
</organism>
<sequence length="146" mass="16040">MLLALPCRPWCEKELGFLGHNQRLHSSIQASGVRRGFPHPLSKPFQAWACSARERRGSGVRRSPGSTSPHNYHDMPQIGMKTNPELVLDSLLPFPIFSVLIQHAGSGQTERGIMCARLCQDIGSQGQAGPKRWREIISGGSQGPCK</sequence>
<dbReference type="Proteomes" id="UP000593571">
    <property type="component" value="Unassembled WGS sequence"/>
</dbReference>
<gene>
    <name evidence="2" type="ORF">HJG63_007852</name>
</gene>
<name>A0A7J8KAW2_ROUAE</name>